<feature type="transmembrane region" description="Helical" evidence="1">
    <location>
        <begin position="6"/>
        <end position="27"/>
    </location>
</feature>
<evidence type="ECO:0000313" key="2">
    <source>
        <dbReference type="Ensembl" id="ENSCCNP00000016471.1"/>
    </source>
</evidence>
<dbReference type="PANTHER" id="PTHR47536">
    <property type="entry name" value="C-TYPE LECTIN DOMAIN FAMILY 5 MEMBER A"/>
    <property type="match status" value="1"/>
</dbReference>
<name>A0A8C0WU93_CASCN</name>
<dbReference type="Ensembl" id="ENSCCNT00000021453.1">
    <property type="protein sequence ID" value="ENSCCNP00000016471.1"/>
    <property type="gene ID" value="ENSCCNG00000016770.1"/>
</dbReference>
<keyword evidence="1" id="KW-0812">Transmembrane</keyword>
<reference evidence="2" key="1">
    <citation type="submission" date="2023-09" db="UniProtKB">
        <authorList>
            <consortium name="Ensembl"/>
        </authorList>
    </citation>
    <scope>IDENTIFICATION</scope>
</reference>
<accession>A0A8C0WU93</accession>
<evidence type="ECO:0000256" key="1">
    <source>
        <dbReference type="SAM" id="Phobius"/>
    </source>
</evidence>
<organism evidence="2">
    <name type="scientific">Castor canadensis</name>
    <name type="common">American beaver</name>
    <dbReference type="NCBI Taxonomy" id="51338"/>
    <lineage>
        <taxon>Eukaryota</taxon>
        <taxon>Metazoa</taxon>
        <taxon>Chordata</taxon>
        <taxon>Craniata</taxon>
        <taxon>Vertebrata</taxon>
        <taxon>Euteleostomi</taxon>
        <taxon>Mammalia</taxon>
        <taxon>Eutheria</taxon>
        <taxon>Euarchontoglires</taxon>
        <taxon>Glires</taxon>
        <taxon>Rodentia</taxon>
        <taxon>Castorimorpha</taxon>
        <taxon>Castoridae</taxon>
        <taxon>Castor</taxon>
    </lineage>
</organism>
<dbReference type="GO" id="GO:0045087">
    <property type="term" value="P:innate immune response"/>
    <property type="evidence" value="ECO:0007669"/>
    <property type="project" value="TreeGrafter"/>
</dbReference>
<protein>
    <submittedName>
        <fullName evidence="2">Uncharacterized protein</fullName>
    </submittedName>
</protein>
<feature type="transmembrane region" description="Helical" evidence="1">
    <location>
        <begin position="68"/>
        <end position="86"/>
    </location>
</feature>
<sequence length="91" mass="10399">MNWHVIISGLIVVVLKVVGMTLFLLYFSQIFGLSNDSFTPTRSYGTGKVHHFNCSPPRWRAVSIYTNLVYISTEILQTFFIASFLFSTKET</sequence>
<proteinExistence type="predicted"/>
<dbReference type="PANTHER" id="PTHR47536:SF1">
    <property type="entry name" value="C-TYPE LECTIN DOMAIN FAMILY 5 MEMBER A"/>
    <property type="match status" value="1"/>
</dbReference>
<dbReference type="GO" id="GO:0001618">
    <property type="term" value="F:virus receptor activity"/>
    <property type="evidence" value="ECO:0007669"/>
    <property type="project" value="TreeGrafter"/>
</dbReference>
<dbReference type="InterPro" id="IPR052869">
    <property type="entry name" value="CLEC5A"/>
</dbReference>
<keyword evidence="1" id="KW-1133">Transmembrane helix</keyword>
<keyword evidence="1" id="KW-0472">Membrane</keyword>
<dbReference type="AlphaFoldDB" id="A0A8C0WU93"/>